<sequence length="278" mass="31831">MTNKKKNRKILGYILILLGIAIPLYGFTGISKNIFVNKSEYNSFSKRVVSDEERQLQENKIEVYNQNLQGKEITIVDPFATDKFNTKYEISEDPDEIFAYLKIPKLDLVQPIRLDASNKHMAEGVAHVDGTSLPVGGVNNRSVIAGHRGYYQSIMFLNLDELTAGDKIFIERNGESLEYEVKDKEIINPSEWEKLIPIIGKDMVTLLTCDPFLPPRPHRLLVNCERVVSVPENTEEVKVEKNSQAKFIKYGSLGITLFGWIWLIFVGIKFFKFLKRVK</sequence>
<dbReference type="InterPro" id="IPR042002">
    <property type="entry name" value="Sortase_C"/>
</dbReference>
<dbReference type="RefSeq" id="WP_004820387.1">
    <property type="nucleotide sequence ID" value="NZ_UGTH01000001.1"/>
</dbReference>
<dbReference type="Pfam" id="PF04203">
    <property type="entry name" value="Sortase"/>
    <property type="match status" value="1"/>
</dbReference>
<evidence type="ECO:0000256" key="2">
    <source>
        <dbReference type="PIRSR" id="PIRSR605754-1"/>
    </source>
</evidence>
<feature type="transmembrane region" description="Helical" evidence="3">
    <location>
        <begin position="250"/>
        <end position="271"/>
    </location>
</feature>
<dbReference type="AlphaFoldDB" id="A0A379DB84"/>
<dbReference type="CDD" id="cd05827">
    <property type="entry name" value="Sortase_C"/>
    <property type="match status" value="1"/>
</dbReference>
<evidence type="ECO:0000313" key="5">
    <source>
        <dbReference type="Proteomes" id="UP000254777"/>
    </source>
</evidence>
<keyword evidence="3" id="KW-0812">Transmembrane</keyword>
<name>A0A379DB84_9FIRM</name>
<protein>
    <submittedName>
        <fullName evidence="4">Sortase (Surface protein transpeptidase)</fullName>
    </submittedName>
</protein>
<organism evidence="4 5">
    <name type="scientific">Peptoniphilus indolicus</name>
    <dbReference type="NCBI Taxonomy" id="33030"/>
    <lineage>
        <taxon>Bacteria</taxon>
        <taxon>Bacillati</taxon>
        <taxon>Bacillota</taxon>
        <taxon>Tissierellia</taxon>
        <taxon>Tissierellales</taxon>
        <taxon>Peptoniphilaceae</taxon>
        <taxon>Peptoniphilus</taxon>
    </lineage>
</organism>
<dbReference type="InterPro" id="IPR005754">
    <property type="entry name" value="Sortase"/>
</dbReference>
<feature type="active site" description="Acyl-thioester intermediate" evidence="2">
    <location>
        <position position="209"/>
    </location>
</feature>
<evidence type="ECO:0000256" key="1">
    <source>
        <dbReference type="ARBA" id="ARBA00022801"/>
    </source>
</evidence>
<evidence type="ECO:0000256" key="3">
    <source>
        <dbReference type="SAM" id="Phobius"/>
    </source>
</evidence>
<dbReference type="SUPFAM" id="SSF63817">
    <property type="entry name" value="Sortase"/>
    <property type="match status" value="1"/>
</dbReference>
<dbReference type="GO" id="GO:0016787">
    <property type="term" value="F:hydrolase activity"/>
    <property type="evidence" value="ECO:0007669"/>
    <property type="project" value="UniProtKB-KW"/>
</dbReference>
<accession>A0A379DB84</accession>
<reference evidence="4 5" key="1">
    <citation type="submission" date="2018-06" db="EMBL/GenBank/DDBJ databases">
        <authorList>
            <consortium name="Pathogen Informatics"/>
            <person name="Doyle S."/>
        </authorList>
    </citation>
    <scope>NUCLEOTIDE SEQUENCE [LARGE SCALE GENOMIC DNA]</scope>
    <source>
        <strain evidence="4 5">NCTC11088</strain>
    </source>
</reference>
<dbReference type="NCBIfam" id="TIGR01076">
    <property type="entry name" value="sortase_fam"/>
    <property type="match status" value="1"/>
</dbReference>
<feature type="active site" description="Proton donor/acceptor" evidence="2">
    <location>
        <position position="147"/>
    </location>
</feature>
<keyword evidence="1" id="KW-0378">Hydrolase</keyword>
<dbReference type="InterPro" id="IPR023365">
    <property type="entry name" value="Sortase_dom-sf"/>
</dbReference>
<gene>
    <name evidence="4" type="ORF">NCTC11088_00974</name>
</gene>
<dbReference type="EMBL" id="UGTH01000001">
    <property type="protein sequence ID" value="SUB75187.1"/>
    <property type="molecule type" value="Genomic_DNA"/>
</dbReference>
<dbReference type="Gene3D" id="2.40.260.10">
    <property type="entry name" value="Sortase"/>
    <property type="match status" value="1"/>
</dbReference>
<dbReference type="NCBIfam" id="NF033745">
    <property type="entry name" value="class_C_sortase"/>
    <property type="match status" value="1"/>
</dbReference>
<keyword evidence="3" id="KW-1133">Transmembrane helix</keyword>
<evidence type="ECO:0000313" key="4">
    <source>
        <dbReference type="EMBL" id="SUB75187.1"/>
    </source>
</evidence>
<proteinExistence type="predicted"/>
<keyword evidence="3" id="KW-0472">Membrane</keyword>
<dbReference type="Proteomes" id="UP000254777">
    <property type="component" value="Unassembled WGS sequence"/>
</dbReference>